<evidence type="ECO:0000313" key="2">
    <source>
        <dbReference type="EMBL" id="CEO87652.1"/>
    </source>
</evidence>
<reference evidence="3" key="1">
    <citation type="submission" date="2015-01" db="EMBL/GenBank/DDBJ databases">
        <authorList>
            <person name="Manzoor Shahid"/>
            <person name="Zubair Saima"/>
        </authorList>
    </citation>
    <scope>NUCLEOTIDE SEQUENCE [LARGE SCALE GENOMIC DNA]</scope>
    <source>
        <strain evidence="3">Sp3</strain>
    </source>
</reference>
<dbReference type="Proteomes" id="UP000046155">
    <property type="component" value="Unassembled WGS sequence"/>
</dbReference>
<feature type="transmembrane region" description="Helical" evidence="1">
    <location>
        <begin position="78"/>
        <end position="98"/>
    </location>
</feature>
<keyword evidence="1" id="KW-0472">Membrane</keyword>
<keyword evidence="1" id="KW-1133">Transmembrane helix</keyword>
<feature type="transmembrane region" description="Helical" evidence="1">
    <location>
        <begin position="157"/>
        <end position="176"/>
    </location>
</feature>
<organism evidence="2 3">
    <name type="scientific">Syntrophaceticus schinkii</name>
    <dbReference type="NCBI Taxonomy" id="499207"/>
    <lineage>
        <taxon>Bacteria</taxon>
        <taxon>Bacillati</taxon>
        <taxon>Bacillota</taxon>
        <taxon>Clostridia</taxon>
        <taxon>Thermoanaerobacterales</taxon>
        <taxon>Thermoanaerobacterales Family III. Incertae Sedis</taxon>
        <taxon>Syntrophaceticus</taxon>
    </lineage>
</organism>
<dbReference type="AlphaFoldDB" id="A0A0B7MJ40"/>
<keyword evidence="1" id="KW-0812">Transmembrane</keyword>
<evidence type="ECO:0000256" key="1">
    <source>
        <dbReference type="SAM" id="Phobius"/>
    </source>
</evidence>
<dbReference type="EMBL" id="CDRZ01000021">
    <property type="protein sequence ID" value="CEO87652.1"/>
    <property type="molecule type" value="Genomic_DNA"/>
</dbReference>
<accession>A0A0B7MJ40</accession>
<proteinExistence type="predicted"/>
<feature type="transmembrane region" description="Helical" evidence="1">
    <location>
        <begin position="20"/>
        <end position="41"/>
    </location>
</feature>
<keyword evidence="3" id="KW-1185">Reference proteome</keyword>
<gene>
    <name evidence="2" type="ORF">SSCH_1170009</name>
</gene>
<feature type="transmembrane region" description="Helical" evidence="1">
    <location>
        <begin position="104"/>
        <end position="121"/>
    </location>
</feature>
<sequence length="182" mass="20612">MLIAALALSIFDRYKIKEKVISFGVGSLIGLLFPAFLLAVFKDVQVFTIVNNALFSRVLMPFWWGTVQDISRIFAGQFYPALITVVVLNLSGWLWIFASFFAPRLRLAGFLYALMVLSFPITRMDYVHATFGLLRYACVWPGAYLGLEQMLRTRTGYYLFIIASSALAVFVSFLVAQKAFIF</sequence>
<name>A0A0B7MJ40_9FIRM</name>
<evidence type="ECO:0000313" key="3">
    <source>
        <dbReference type="Proteomes" id="UP000046155"/>
    </source>
</evidence>
<protein>
    <submittedName>
        <fullName evidence="2">Uncharacterized protein</fullName>
    </submittedName>
</protein>